<evidence type="ECO:0000313" key="11">
    <source>
        <dbReference type="Proteomes" id="UP000015104"/>
    </source>
</evidence>
<dbReference type="InterPro" id="IPR053880">
    <property type="entry name" value="GPR180-like_N"/>
</dbReference>
<dbReference type="HOGENOM" id="CLU_021549_3_0_1"/>
<feature type="transmembrane region" description="Helical" evidence="6">
    <location>
        <begin position="295"/>
        <end position="312"/>
    </location>
</feature>
<dbReference type="EnsemblMetazoa" id="tetur36g00370.1">
    <property type="protein sequence ID" value="tetur36g00370.1"/>
    <property type="gene ID" value="tetur36g00370"/>
</dbReference>
<feature type="domain" description="GPR180/TMEM145 transmembrane" evidence="8">
    <location>
        <begin position="192"/>
        <end position="412"/>
    </location>
</feature>
<dbReference type="PANTHER" id="PTHR23252:SF24">
    <property type="entry name" value="TRANSMEMBRANE PROTEIN 145"/>
    <property type="match status" value="1"/>
</dbReference>
<keyword evidence="11" id="KW-1185">Reference proteome</keyword>
<feature type="domain" description="GPR180-like N-terminal" evidence="9">
    <location>
        <begin position="26"/>
        <end position="162"/>
    </location>
</feature>
<evidence type="ECO:0000256" key="3">
    <source>
        <dbReference type="ARBA" id="ARBA00022989"/>
    </source>
</evidence>
<evidence type="ECO:0000256" key="6">
    <source>
        <dbReference type="SAM" id="Phobius"/>
    </source>
</evidence>
<evidence type="ECO:0000313" key="10">
    <source>
        <dbReference type="EnsemblMetazoa" id="tetur36g00370.1"/>
    </source>
</evidence>
<dbReference type="eggNOG" id="KOG4290">
    <property type="taxonomic scope" value="Eukaryota"/>
</dbReference>
<keyword evidence="5" id="KW-0325">Glycoprotein</keyword>
<keyword evidence="4 6" id="KW-0472">Membrane</keyword>
<dbReference type="GO" id="GO:0019236">
    <property type="term" value="P:response to pheromone"/>
    <property type="evidence" value="ECO:0007669"/>
    <property type="project" value="InterPro"/>
</dbReference>
<evidence type="ECO:0000259" key="8">
    <source>
        <dbReference type="Pfam" id="PF10192"/>
    </source>
</evidence>
<dbReference type="Pfam" id="PF10192">
    <property type="entry name" value="GPR180-TMEM145_TM"/>
    <property type="match status" value="1"/>
</dbReference>
<protein>
    <submittedName>
        <fullName evidence="10">Uncharacterized protein</fullName>
    </submittedName>
</protein>
<gene>
    <name evidence="10" type="primary">107369937</name>
</gene>
<evidence type="ECO:0000259" key="9">
    <source>
        <dbReference type="Pfam" id="PF21892"/>
    </source>
</evidence>
<organism evidence="10 11">
    <name type="scientific">Tetranychus urticae</name>
    <name type="common">Two-spotted spider mite</name>
    <dbReference type="NCBI Taxonomy" id="32264"/>
    <lineage>
        <taxon>Eukaryota</taxon>
        <taxon>Metazoa</taxon>
        <taxon>Ecdysozoa</taxon>
        <taxon>Arthropoda</taxon>
        <taxon>Chelicerata</taxon>
        <taxon>Arachnida</taxon>
        <taxon>Acari</taxon>
        <taxon>Acariformes</taxon>
        <taxon>Trombidiformes</taxon>
        <taxon>Prostigmata</taxon>
        <taxon>Eleutherengona</taxon>
        <taxon>Raphignathae</taxon>
        <taxon>Tetranychoidea</taxon>
        <taxon>Tetranychidae</taxon>
        <taxon>Tetranychus</taxon>
    </lineage>
</organism>
<comment type="subcellular location">
    <subcellularLocation>
        <location evidence="1">Membrane</location>
        <topology evidence="1">Multi-pass membrane protein</topology>
    </subcellularLocation>
</comment>
<feature type="transmembrane region" description="Helical" evidence="6">
    <location>
        <begin position="332"/>
        <end position="354"/>
    </location>
</feature>
<dbReference type="GO" id="GO:0016020">
    <property type="term" value="C:membrane"/>
    <property type="evidence" value="ECO:0007669"/>
    <property type="project" value="UniProtKB-SubCell"/>
</dbReference>
<reference evidence="10" key="2">
    <citation type="submission" date="2015-06" db="UniProtKB">
        <authorList>
            <consortium name="EnsemblMetazoa"/>
        </authorList>
    </citation>
    <scope>IDENTIFICATION</scope>
</reference>
<dbReference type="EMBL" id="CAEY01001040">
    <property type="status" value="NOT_ANNOTATED_CDS"/>
    <property type="molecule type" value="Genomic_DNA"/>
</dbReference>
<accession>T1L3M1</accession>
<feature type="transmembrane region" description="Helical" evidence="6">
    <location>
        <begin position="222"/>
        <end position="243"/>
    </location>
</feature>
<dbReference type="InterPro" id="IPR019336">
    <property type="entry name" value="GPR180/TMEM145_TM"/>
</dbReference>
<dbReference type="OMA" id="YTWSGCA"/>
<dbReference type="InterPro" id="IPR047831">
    <property type="entry name" value="GPR180/TMEM145"/>
</dbReference>
<evidence type="ECO:0000256" key="1">
    <source>
        <dbReference type="ARBA" id="ARBA00004141"/>
    </source>
</evidence>
<feature type="signal peptide" evidence="7">
    <location>
        <begin position="1"/>
        <end position="23"/>
    </location>
</feature>
<feature type="transmembrane region" description="Helical" evidence="6">
    <location>
        <begin position="263"/>
        <end position="283"/>
    </location>
</feature>
<dbReference type="PANTHER" id="PTHR23252">
    <property type="entry name" value="INTIMAL THICKNESS RECEPTOR-RELATED"/>
    <property type="match status" value="1"/>
</dbReference>
<keyword evidence="2 6" id="KW-0812">Transmembrane</keyword>
<reference evidence="11" key="1">
    <citation type="submission" date="2011-08" db="EMBL/GenBank/DDBJ databases">
        <authorList>
            <person name="Rombauts S."/>
        </authorList>
    </citation>
    <scope>NUCLEOTIDE SEQUENCE</scope>
    <source>
        <strain evidence="11">London</strain>
    </source>
</reference>
<evidence type="ECO:0000256" key="7">
    <source>
        <dbReference type="SAM" id="SignalP"/>
    </source>
</evidence>
<feature type="transmembrane region" description="Helical" evidence="6">
    <location>
        <begin position="395"/>
        <end position="415"/>
    </location>
</feature>
<dbReference type="eggNOG" id="KOG1388">
    <property type="taxonomic scope" value="Eukaryota"/>
</dbReference>
<evidence type="ECO:0000256" key="2">
    <source>
        <dbReference type="ARBA" id="ARBA00022692"/>
    </source>
</evidence>
<keyword evidence="7" id="KW-0732">Signal</keyword>
<proteinExistence type="predicted"/>
<dbReference type="GO" id="GO:0007186">
    <property type="term" value="P:G protein-coupled receptor signaling pathway"/>
    <property type="evidence" value="ECO:0007669"/>
    <property type="project" value="InterPro"/>
</dbReference>
<keyword evidence="3 6" id="KW-1133">Transmembrane helix</keyword>
<dbReference type="OrthoDB" id="205745at2759"/>
<dbReference type="AlphaFoldDB" id="T1L3M1"/>
<feature type="chain" id="PRO_5004592089" evidence="7">
    <location>
        <begin position="24"/>
        <end position="537"/>
    </location>
</feature>
<evidence type="ECO:0000256" key="5">
    <source>
        <dbReference type="ARBA" id="ARBA00023180"/>
    </source>
</evidence>
<dbReference type="Pfam" id="PF21892">
    <property type="entry name" value="TMEM145_N"/>
    <property type="match status" value="1"/>
</dbReference>
<feature type="transmembrane region" description="Helical" evidence="6">
    <location>
        <begin position="366"/>
        <end position="389"/>
    </location>
</feature>
<dbReference type="Proteomes" id="UP000015104">
    <property type="component" value="Unassembled WGS sequence"/>
</dbReference>
<evidence type="ECO:0000256" key="4">
    <source>
        <dbReference type="ARBA" id="ARBA00023136"/>
    </source>
</evidence>
<dbReference type="STRING" id="32264.T1L3M1"/>
<name>T1L3M1_TETUR</name>
<feature type="transmembrane region" description="Helical" evidence="6">
    <location>
        <begin position="190"/>
        <end position="210"/>
    </location>
</feature>
<sequence length="537" mass="62210">MFLKDCISTICFIVFTIPRLTQCKIIEGELVSHENWAFLTRFCFLSKSGRFNYEITYPYDYQVQNLLLYYDSRRQWPSVYKTPTTCEEKEGVLSMENGQVINLTSEYVYSNCHLQEIFDENTNETTKFYRCSHYRVFQSARERWWFIAVSNCQSKKGLKITYRITMTNDDHNPLLKHFSADQFYILHTDVVFTVLYLILLIASIFEAYALYTRHLFHITYKYYLTSLTLQFSSLVFLSTYYIILADRGYSHEVLKLIGKLLESASTSLFLLLLILLAKGYTITRARLKKQTSTKISLFMTLHTTTYIAIFFYEQMFFDPGEVLYMYESWPGYGIIFLRILGWFWFVYSIVFTLMHYPSKSSFLTKLFLLYSVWFISAPVVILISTFVVPKWMREKIINAVELFIAMHAHLVFFILTRPSKANRNFPFHVRTTQIDVMAKNGEAGGETLDRFTHYSYAPSRSNFTVKNNNRPVFSVTSANTTNGDSGIVNGTFPGSTNILLFSTTGTLSGIYTSDLSLVERQDNGYTGLPAVDAGGNP</sequence>
<dbReference type="KEGG" id="tut:107369937"/>